<evidence type="ECO:0000256" key="2">
    <source>
        <dbReference type="SAM" id="SignalP"/>
    </source>
</evidence>
<name>A0A509EE54_9HYPH</name>
<gene>
    <name evidence="3" type="ORF">MET9862_03216</name>
</gene>
<protein>
    <submittedName>
        <fullName evidence="3">Uncharacterized protein</fullName>
    </submittedName>
</protein>
<dbReference type="AlphaFoldDB" id="A0A509EE54"/>
<feature type="chain" id="PRO_5021497063" evidence="2">
    <location>
        <begin position="20"/>
        <end position="72"/>
    </location>
</feature>
<feature type="compositionally biased region" description="Polar residues" evidence="1">
    <location>
        <begin position="23"/>
        <end position="36"/>
    </location>
</feature>
<proteinExistence type="predicted"/>
<feature type="region of interest" description="Disordered" evidence="1">
    <location>
        <begin position="23"/>
        <end position="72"/>
    </location>
</feature>
<dbReference type="EMBL" id="CABFPH010000046">
    <property type="protein sequence ID" value="VUD72616.1"/>
    <property type="molecule type" value="Genomic_DNA"/>
</dbReference>
<reference evidence="3 4" key="1">
    <citation type="submission" date="2019-06" db="EMBL/GenBank/DDBJ databases">
        <authorList>
            <person name="Rodrigo-Torres L."/>
            <person name="Arahal R. D."/>
            <person name="Lucena T."/>
        </authorList>
    </citation>
    <scope>NUCLEOTIDE SEQUENCE [LARGE SCALE GENOMIC DNA]</scope>
    <source>
        <strain evidence="3 4">SB0023/3</strain>
    </source>
</reference>
<organism evidence="3 4">
    <name type="scientific">Methylobacterium symbioticum</name>
    <dbReference type="NCBI Taxonomy" id="2584084"/>
    <lineage>
        <taxon>Bacteria</taxon>
        <taxon>Pseudomonadati</taxon>
        <taxon>Pseudomonadota</taxon>
        <taxon>Alphaproteobacteria</taxon>
        <taxon>Hyphomicrobiales</taxon>
        <taxon>Methylobacteriaceae</taxon>
        <taxon>Methylobacterium</taxon>
    </lineage>
</organism>
<feature type="compositionally biased region" description="Basic and acidic residues" evidence="1">
    <location>
        <begin position="58"/>
        <end position="72"/>
    </location>
</feature>
<evidence type="ECO:0000256" key="1">
    <source>
        <dbReference type="SAM" id="MobiDB-lite"/>
    </source>
</evidence>
<evidence type="ECO:0000313" key="4">
    <source>
        <dbReference type="Proteomes" id="UP000410984"/>
    </source>
</evidence>
<dbReference type="Proteomes" id="UP000410984">
    <property type="component" value="Unassembled WGS sequence"/>
</dbReference>
<accession>A0A509EE54</accession>
<keyword evidence="4" id="KW-1185">Reference proteome</keyword>
<keyword evidence="2" id="KW-0732">Signal</keyword>
<sequence>MRFLKMSFAFFGLTVAPLAAQTAASPQQSRAQSPNMPQAHETVPERVRPQTSVATETVNKDAQERDGAKQPK</sequence>
<feature type="signal peptide" evidence="2">
    <location>
        <begin position="1"/>
        <end position="19"/>
    </location>
</feature>
<evidence type="ECO:0000313" key="3">
    <source>
        <dbReference type="EMBL" id="VUD72616.1"/>
    </source>
</evidence>